<organism evidence="9 10">
    <name type="scientific">Orchesella cincta</name>
    <name type="common">Springtail</name>
    <name type="synonym">Podura cincta</name>
    <dbReference type="NCBI Taxonomy" id="48709"/>
    <lineage>
        <taxon>Eukaryota</taxon>
        <taxon>Metazoa</taxon>
        <taxon>Ecdysozoa</taxon>
        <taxon>Arthropoda</taxon>
        <taxon>Hexapoda</taxon>
        <taxon>Collembola</taxon>
        <taxon>Entomobryomorpha</taxon>
        <taxon>Entomobryoidea</taxon>
        <taxon>Orchesellidae</taxon>
        <taxon>Orchesellinae</taxon>
        <taxon>Orchesella</taxon>
    </lineage>
</organism>
<keyword evidence="7" id="KW-0521">NADP</keyword>
<evidence type="ECO:0000256" key="2">
    <source>
        <dbReference type="ARBA" id="ARBA00010483"/>
    </source>
</evidence>
<dbReference type="InterPro" id="IPR051721">
    <property type="entry name" value="Biopterin_syn/organic_redct"/>
</dbReference>
<keyword evidence="6" id="KW-0963">Cytoplasm</keyword>
<dbReference type="OMA" id="MTVQVQR"/>
<dbReference type="PANTHER" id="PTHR44085">
    <property type="entry name" value="SEPIAPTERIN REDUCTASE"/>
    <property type="match status" value="1"/>
</dbReference>
<reference evidence="9 10" key="1">
    <citation type="journal article" date="2016" name="Genome Biol. Evol.">
        <title>Gene Family Evolution Reflects Adaptation to Soil Environmental Stressors in the Genome of the Collembolan Orchesella cincta.</title>
        <authorList>
            <person name="Faddeeva-Vakhrusheva A."/>
            <person name="Derks M.F."/>
            <person name="Anvar S.Y."/>
            <person name="Agamennone V."/>
            <person name="Suring W."/>
            <person name="Smit S."/>
            <person name="van Straalen N.M."/>
            <person name="Roelofs D."/>
        </authorList>
    </citation>
    <scope>NUCLEOTIDE SEQUENCE [LARGE SCALE GENOMIC DNA]</scope>
    <source>
        <tissue evidence="9">Mixed pool</tissue>
    </source>
</reference>
<evidence type="ECO:0000313" key="10">
    <source>
        <dbReference type="Proteomes" id="UP000094527"/>
    </source>
</evidence>
<comment type="subcellular location">
    <subcellularLocation>
        <location evidence="1">Cytoplasm</location>
    </subcellularLocation>
</comment>
<sequence length="270" mass="29778">MSLKMEYWNQKTFCLVTGASRGIGRTIAIEFSKKVANQSVFLLMARSTSALEETKSAISAATEGRVSVITSTIDLEKPDKDAYLSAIVSALTQTNTTASDFDHSILVHNAGSLGVEKKLKVVEMEDLADLSGYFSLNVISMVILSTQFFKTFNDTAKQRSIVQITSLSGLQPFKTWGLYCTSKAARDMLMKVVALESGIQVLNWAPGPVETEMFDNVCKHTGDPDLLKAFTECREEGKVLTCEQTVTKLVKVLAEKKYVNGEHVDYFDVE</sequence>
<dbReference type="AlphaFoldDB" id="A0A1D2ME33"/>
<dbReference type="EC" id="1.1.1.153" evidence="4"/>
<dbReference type="EMBL" id="LJIJ01001627">
    <property type="protein sequence ID" value="ODM91209.1"/>
    <property type="molecule type" value="Genomic_DNA"/>
</dbReference>
<dbReference type="GO" id="GO:0004757">
    <property type="term" value="F:sepiapterin reductase (NADP+) activity"/>
    <property type="evidence" value="ECO:0007669"/>
    <property type="project" value="UniProtKB-EC"/>
</dbReference>
<comment type="subunit">
    <text evidence="3">Homodimer.</text>
</comment>
<dbReference type="SUPFAM" id="SSF51735">
    <property type="entry name" value="NAD(P)-binding Rossmann-fold domains"/>
    <property type="match status" value="1"/>
</dbReference>
<evidence type="ECO:0000256" key="6">
    <source>
        <dbReference type="ARBA" id="ARBA00022490"/>
    </source>
</evidence>
<dbReference type="OrthoDB" id="153074at2759"/>
<dbReference type="InterPro" id="IPR006393">
    <property type="entry name" value="Sepiapterin_red"/>
</dbReference>
<dbReference type="Pfam" id="PF00106">
    <property type="entry name" value="adh_short"/>
    <property type="match status" value="1"/>
</dbReference>
<dbReference type="GO" id="GO:0005737">
    <property type="term" value="C:cytoplasm"/>
    <property type="evidence" value="ECO:0007669"/>
    <property type="project" value="UniProtKB-SubCell"/>
</dbReference>
<dbReference type="PANTHER" id="PTHR44085:SF2">
    <property type="entry name" value="SEPIAPTERIN REDUCTASE"/>
    <property type="match status" value="1"/>
</dbReference>
<keyword evidence="10" id="KW-1185">Reference proteome</keyword>
<protein>
    <recommendedName>
        <fullName evidence="5">Sepiapterin reductase</fullName>
        <ecNumber evidence="4">1.1.1.153</ecNumber>
    </recommendedName>
</protein>
<evidence type="ECO:0000256" key="7">
    <source>
        <dbReference type="ARBA" id="ARBA00022857"/>
    </source>
</evidence>
<gene>
    <name evidence="9" type="ORF">Ocin01_15477</name>
</gene>
<dbReference type="PRINTS" id="PR00081">
    <property type="entry name" value="GDHRDH"/>
</dbReference>
<evidence type="ECO:0000256" key="8">
    <source>
        <dbReference type="ARBA" id="ARBA00023002"/>
    </source>
</evidence>
<proteinExistence type="inferred from homology"/>
<dbReference type="STRING" id="48709.A0A1D2ME33"/>
<dbReference type="Gene3D" id="3.40.50.720">
    <property type="entry name" value="NAD(P)-binding Rossmann-like Domain"/>
    <property type="match status" value="1"/>
</dbReference>
<dbReference type="InterPro" id="IPR002347">
    <property type="entry name" value="SDR_fam"/>
</dbReference>
<dbReference type="NCBIfam" id="TIGR01500">
    <property type="entry name" value="sepiapter_red"/>
    <property type="match status" value="1"/>
</dbReference>
<dbReference type="InterPro" id="IPR036291">
    <property type="entry name" value="NAD(P)-bd_dom_sf"/>
</dbReference>
<dbReference type="FunFam" id="3.40.50.720:FF:000259">
    <property type="entry name" value="Sepiapterin reductase"/>
    <property type="match status" value="1"/>
</dbReference>
<comment type="similarity">
    <text evidence="2">Belongs to the sepiapterin reductase family.</text>
</comment>
<keyword evidence="8" id="KW-0560">Oxidoreductase</keyword>
<accession>A0A1D2ME33</accession>
<evidence type="ECO:0000256" key="3">
    <source>
        <dbReference type="ARBA" id="ARBA00011738"/>
    </source>
</evidence>
<evidence type="ECO:0000256" key="4">
    <source>
        <dbReference type="ARBA" id="ARBA00013075"/>
    </source>
</evidence>
<evidence type="ECO:0000256" key="5">
    <source>
        <dbReference type="ARBA" id="ARBA00019170"/>
    </source>
</evidence>
<dbReference type="GO" id="GO:0006729">
    <property type="term" value="P:tetrahydrobiopterin biosynthetic process"/>
    <property type="evidence" value="ECO:0007669"/>
    <property type="project" value="InterPro"/>
</dbReference>
<name>A0A1D2ME33_ORCCI</name>
<comment type="caution">
    <text evidence="9">The sequence shown here is derived from an EMBL/GenBank/DDBJ whole genome shotgun (WGS) entry which is preliminary data.</text>
</comment>
<evidence type="ECO:0000256" key="1">
    <source>
        <dbReference type="ARBA" id="ARBA00004496"/>
    </source>
</evidence>
<evidence type="ECO:0000313" key="9">
    <source>
        <dbReference type="EMBL" id="ODM91209.1"/>
    </source>
</evidence>
<dbReference type="Proteomes" id="UP000094527">
    <property type="component" value="Unassembled WGS sequence"/>
</dbReference>